<accession>A0AAU7Y820</accession>
<dbReference type="GO" id="GO:0016853">
    <property type="term" value="F:isomerase activity"/>
    <property type="evidence" value="ECO:0007669"/>
    <property type="project" value="UniProtKB-KW"/>
</dbReference>
<dbReference type="InterPro" id="IPR016087">
    <property type="entry name" value="Chalcone_isomerase"/>
</dbReference>
<keyword evidence="2" id="KW-0413">Isomerase</keyword>
<dbReference type="AlphaFoldDB" id="A0AAU7Y820"/>
<reference evidence="2" key="1">
    <citation type="submission" date="2023-08" db="EMBL/GenBank/DDBJ databases">
        <title>Increased levels of nutrients transform a symbiont into a lethal pathobiont.</title>
        <authorList>
            <person name="Lachnit T."/>
            <person name="Ulrich L."/>
            <person name="Willmer F.M."/>
            <person name="Hasenbein T."/>
            <person name="Steiner L.X."/>
            <person name="Wolters M."/>
            <person name="Herbst E.M."/>
            <person name="Deines P."/>
        </authorList>
    </citation>
    <scope>NUCLEOTIDE SEQUENCE</scope>
    <source>
        <strain evidence="2">T3</strain>
    </source>
</reference>
<name>A0AAU7Y820_9PSED</name>
<gene>
    <name evidence="2" type="ORF">ABS648_12355</name>
</gene>
<dbReference type="Pfam" id="PF16036">
    <property type="entry name" value="Chalcone_3"/>
    <property type="match status" value="1"/>
</dbReference>
<organism evidence="2">
    <name type="scientific">Pseudomonas solani</name>
    <dbReference type="NCBI Taxonomy" id="2731552"/>
    <lineage>
        <taxon>Bacteria</taxon>
        <taxon>Pseudomonadati</taxon>
        <taxon>Pseudomonadota</taxon>
        <taxon>Gammaproteobacteria</taxon>
        <taxon>Pseudomonadales</taxon>
        <taxon>Pseudomonadaceae</taxon>
        <taxon>Pseudomonas</taxon>
    </lineage>
</organism>
<evidence type="ECO:0000259" key="1">
    <source>
        <dbReference type="Pfam" id="PF16036"/>
    </source>
</evidence>
<protein>
    <submittedName>
        <fullName evidence="2">Chalcone isomerase family protein</fullName>
    </submittedName>
</protein>
<proteinExistence type="predicted"/>
<feature type="domain" description="Chalcone isomerase" evidence="1">
    <location>
        <begin position="61"/>
        <end position="177"/>
    </location>
</feature>
<sequence length="198" mass="21745">MTIRSFSPRHLLVATFIGLLGLQQALADGWREAVPDAQVVGSGEFSAYGFHIYDARLWAPGAVLGEDRPFALELVYQRTISRDTLVEASLDDLQRLGGEAVDAARLGAWQAEMERAFVDVEPGQRITGVYLPGVGGRLYVEGRAPYEVRDPLFARTFFGIWLDPRTQDPELRLQLLGGLRSPFEPGTAVVTGCCPVQP</sequence>
<dbReference type="RefSeq" id="WP_350448332.1">
    <property type="nucleotide sequence ID" value="NZ_CP158373.1"/>
</dbReference>
<dbReference type="EMBL" id="CP158373">
    <property type="protein sequence ID" value="XBY66517.1"/>
    <property type="molecule type" value="Genomic_DNA"/>
</dbReference>
<evidence type="ECO:0000313" key="2">
    <source>
        <dbReference type="EMBL" id="XBY66517.1"/>
    </source>
</evidence>